<protein>
    <recommendedName>
        <fullName evidence="1">ABM domain-containing protein</fullName>
    </recommendedName>
</protein>
<evidence type="ECO:0000313" key="2">
    <source>
        <dbReference type="EMBL" id="RHX99950.1"/>
    </source>
</evidence>
<dbReference type="Gene3D" id="3.30.70.100">
    <property type="match status" value="1"/>
</dbReference>
<evidence type="ECO:0000313" key="3">
    <source>
        <dbReference type="Proteomes" id="UP000265427"/>
    </source>
</evidence>
<proteinExistence type="predicted"/>
<accession>A0A397A3G7</accession>
<feature type="domain" description="ABM" evidence="1">
    <location>
        <begin position="11"/>
        <end position="101"/>
    </location>
</feature>
<name>A0A397A3G7_APHAT</name>
<dbReference type="PANTHER" id="PTHR37811:SF2">
    <property type="entry name" value="ABM DOMAIN-CONTAINING PROTEIN"/>
    <property type="match status" value="1"/>
</dbReference>
<organism evidence="2 3">
    <name type="scientific">Aphanomyces astaci</name>
    <name type="common">Crayfish plague agent</name>
    <dbReference type="NCBI Taxonomy" id="112090"/>
    <lineage>
        <taxon>Eukaryota</taxon>
        <taxon>Sar</taxon>
        <taxon>Stramenopiles</taxon>
        <taxon>Oomycota</taxon>
        <taxon>Saprolegniomycetes</taxon>
        <taxon>Saprolegniales</taxon>
        <taxon>Verrucalvaceae</taxon>
        <taxon>Aphanomyces</taxon>
    </lineage>
</organism>
<gene>
    <name evidence="2" type="ORF">DYB36_013486</name>
</gene>
<dbReference type="EMBL" id="QUSZ01008779">
    <property type="protein sequence ID" value="RHX99950.1"/>
    <property type="molecule type" value="Genomic_DNA"/>
</dbReference>
<evidence type="ECO:0000259" key="1">
    <source>
        <dbReference type="PROSITE" id="PS51725"/>
    </source>
</evidence>
<reference evidence="2 3" key="1">
    <citation type="submission" date="2018-08" db="EMBL/GenBank/DDBJ databases">
        <title>Aphanomyces genome sequencing and annotation.</title>
        <authorList>
            <person name="Minardi D."/>
            <person name="Oidtmann B."/>
            <person name="Van Der Giezen M."/>
            <person name="Studholme D.J."/>
        </authorList>
    </citation>
    <scope>NUCLEOTIDE SEQUENCE [LARGE SCALE GENOMIC DNA]</scope>
    <source>
        <strain evidence="2 3">Kv</strain>
    </source>
</reference>
<comment type="caution">
    <text evidence="2">The sequence shown here is derived from an EMBL/GenBank/DDBJ whole genome shotgun (WGS) entry which is preliminary data.</text>
</comment>
<dbReference type="SUPFAM" id="SSF54909">
    <property type="entry name" value="Dimeric alpha+beta barrel"/>
    <property type="match status" value="1"/>
</dbReference>
<dbReference type="VEuPathDB" id="FungiDB:H257_16067"/>
<dbReference type="AlphaFoldDB" id="A0A397A3G7"/>
<dbReference type="Proteomes" id="UP000265427">
    <property type="component" value="Unassembled WGS sequence"/>
</dbReference>
<sequence length="125" mass="14198">MSCGSFERPASMIAVIFEVFPHAHAKQQYLDIAASLAPLLKDIDGFISIERFQSLSSPDKVLSLSFWQDEAAIQRWRNVESHRFAQAKGRDGIFQDYRIRIGGIVRDYGLTEREQAPQDSRDSHG</sequence>
<dbReference type="InterPro" id="IPR007138">
    <property type="entry name" value="ABM_dom"/>
</dbReference>
<dbReference type="InterPro" id="IPR011008">
    <property type="entry name" value="Dimeric_a/b-barrel"/>
</dbReference>
<dbReference type="InterPro" id="IPR052936">
    <property type="entry name" value="Jasmonate_Hydroxylase-like"/>
</dbReference>
<dbReference type="PROSITE" id="PS51725">
    <property type="entry name" value="ABM"/>
    <property type="match status" value="1"/>
</dbReference>
<dbReference type="PANTHER" id="PTHR37811">
    <property type="entry name" value="BLL5343 PROTEIN"/>
    <property type="match status" value="1"/>
</dbReference>
<dbReference type="Pfam" id="PF03992">
    <property type="entry name" value="ABM"/>
    <property type="match status" value="1"/>
</dbReference>